<evidence type="ECO:0000256" key="2">
    <source>
        <dbReference type="ARBA" id="ARBA00008806"/>
    </source>
</evidence>
<comment type="subcellular location">
    <subcellularLocation>
        <location evidence="1">Cell membrane</location>
        <topology evidence="1">Multi-pass membrane protein</topology>
    </subcellularLocation>
</comment>
<feature type="compositionally biased region" description="Polar residues" evidence="7">
    <location>
        <begin position="634"/>
        <end position="643"/>
    </location>
</feature>
<keyword evidence="5 8" id="KW-1133">Transmembrane helix</keyword>
<comment type="caution">
    <text evidence="10">The sequence shown here is derived from an EMBL/GenBank/DDBJ whole genome shotgun (WGS) entry which is preliminary data.</text>
</comment>
<keyword evidence="6 8" id="KW-0472">Membrane</keyword>
<feature type="transmembrane region" description="Helical" evidence="8">
    <location>
        <begin position="75"/>
        <end position="98"/>
    </location>
</feature>
<dbReference type="Pfam" id="PF02534">
    <property type="entry name" value="T4SS-DNA_transf"/>
    <property type="match status" value="1"/>
</dbReference>
<dbReference type="Gene3D" id="3.40.50.300">
    <property type="entry name" value="P-loop containing nucleotide triphosphate hydrolases"/>
    <property type="match status" value="1"/>
</dbReference>
<dbReference type="SUPFAM" id="SSF52540">
    <property type="entry name" value="P-loop containing nucleoside triphosphate hydrolases"/>
    <property type="match status" value="1"/>
</dbReference>
<gene>
    <name evidence="10" type="ORF">GCM10020260_00600</name>
</gene>
<keyword evidence="4 8" id="KW-0812">Transmembrane</keyword>
<dbReference type="InterPro" id="IPR027417">
    <property type="entry name" value="P-loop_NTPase"/>
</dbReference>
<accession>A0ABP6R7T4</accession>
<evidence type="ECO:0000256" key="3">
    <source>
        <dbReference type="ARBA" id="ARBA00022475"/>
    </source>
</evidence>
<keyword evidence="11" id="KW-1185">Reference proteome</keyword>
<evidence type="ECO:0000256" key="1">
    <source>
        <dbReference type="ARBA" id="ARBA00004651"/>
    </source>
</evidence>
<dbReference type="RefSeq" id="WP_344717182.1">
    <property type="nucleotide sequence ID" value="NZ_BAAAYG010000001.1"/>
</dbReference>
<reference evidence="11" key="1">
    <citation type="journal article" date="2019" name="Int. J. Syst. Evol. Microbiol.">
        <title>The Global Catalogue of Microorganisms (GCM) 10K type strain sequencing project: providing services to taxonomists for standard genome sequencing and annotation.</title>
        <authorList>
            <consortium name="The Broad Institute Genomics Platform"/>
            <consortium name="The Broad Institute Genome Sequencing Center for Infectious Disease"/>
            <person name="Wu L."/>
            <person name="Ma J."/>
        </authorList>
    </citation>
    <scope>NUCLEOTIDE SEQUENCE [LARGE SCALE GENOMIC DNA]</scope>
    <source>
        <strain evidence="11">JCM 11483</strain>
    </source>
</reference>
<protein>
    <recommendedName>
        <fullName evidence="9">TraD/TraG TraM recognition site domain-containing protein</fullName>
    </recommendedName>
</protein>
<evidence type="ECO:0000256" key="6">
    <source>
        <dbReference type="ARBA" id="ARBA00023136"/>
    </source>
</evidence>
<feature type="compositionally biased region" description="Low complexity" evidence="7">
    <location>
        <begin position="644"/>
        <end position="666"/>
    </location>
</feature>
<dbReference type="Proteomes" id="UP001501736">
    <property type="component" value="Unassembled WGS sequence"/>
</dbReference>
<evidence type="ECO:0000256" key="8">
    <source>
        <dbReference type="SAM" id="Phobius"/>
    </source>
</evidence>
<dbReference type="Pfam" id="PF12696">
    <property type="entry name" value="TraG-D_C"/>
    <property type="match status" value="1"/>
</dbReference>
<evidence type="ECO:0000256" key="7">
    <source>
        <dbReference type="SAM" id="MobiDB-lite"/>
    </source>
</evidence>
<keyword evidence="3" id="KW-1003">Cell membrane</keyword>
<dbReference type="InterPro" id="IPR051539">
    <property type="entry name" value="T4SS-coupling_protein"/>
</dbReference>
<name>A0ABP6R7T4_9MICC</name>
<organism evidence="10 11">
    <name type="scientific">Nesterenkonia halobia</name>
    <dbReference type="NCBI Taxonomy" id="37922"/>
    <lineage>
        <taxon>Bacteria</taxon>
        <taxon>Bacillati</taxon>
        <taxon>Actinomycetota</taxon>
        <taxon>Actinomycetes</taxon>
        <taxon>Micrococcales</taxon>
        <taxon>Micrococcaceae</taxon>
        <taxon>Nesterenkonia</taxon>
    </lineage>
</organism>
<feature type="transmembrane region" description="Helical" evidence="8">
    <location>
        <begin position="12"/>
        <end position="34"/>
    </location>
</feature>
<feature type="region of interest" description="Disordered" evidence="7">
    <location>
        <begin position="599"/>
        <end position="690"/>
    </location>
</feature>
<dbReference type="PANTHER" id="PTHR37937:SF1">
    <property type="entry name" value="CONJUGATIVE TRANSFER: DNA TRANSPORT"/>
    <property type="match status" value="1"/>
</dbReference>
<dbReference type="EMBL" id="BAAAYG010000001">
    <property type="protein sequence ID" value="GAA3278470.1"/>
    <property type="molecule type" value="Genomic_DNA"/>
</dbReference>
<evidence type="ECO:0000313" key="10">
    <source>
        <dbReference type="EMBL" id="GAA3278470.1"/>
    </source>
</evidence>
<evidence type="ECO:0000259" key="9">
    <source>
        <dbReference type="Pfam" id="PF12696"/>
    </source>
</evidence>
<dbReference type="CDD" id="cd01127">
    <property type="entry name" value="TrwB_TraG_TraD_VirD4"/>
    <property type="match status" value="1"/>
</dbReference>
<evidence type="ECO:0000256" key="4">
    <source>
        <dbReference type="ARBA" id="ARBA00022692"/>
    </source>
</evidence>
<dbReference type="PANTHER" id="PTHR37937">
    <property type="entry name" value="CONJUGATIVE TRANSFER: DNA TRANSPORT"/>
    <property type="match status" value="1"/>
</dbReference>
<feature type="domain" description="TraD/TraG TraM recognition site" evidence="9">
    <location>
        <begin position="423"/>
        <end position="541"/>
    </location>
</feature>
<evidence type="ECO:0000313" key="11">
    <source>
        <dbReference type="Proteomes" id="UP001501736"/>
    </source>
</evidence>
<proteinExistence type="inferred from homology"/>
<comment type="similarity">
    <text evidence="2">Belongs to the VirD4/TraG family.</text>
</comment>
<dbReference type="InterPro" id="IPR032689">
    <property type="entry name" value="TraG-D_C"/>
</dbReference>
<dbReference type="InterPro" id="IPR003688">
    <property type="entry name" value="TraG/VirD4"/>
</dbReference>
<sequence>MNTTKQTTGQEKIMLLVLGLFALYGLFIGVGILANRLACGAWASPQSPLAGLEFFATQNPAAFGTADGCSATPGWLAVVLLVTLVIVGIIVAASVAAYRRYKQSDKYFNKDVASREGIAQGAEVRRVLKNSKKTVKKVRPTQKRPRLADAALRLGQSVGTPIWVSLEESLLLIGPPRSGKGLHLLIQAILDAPGPVITTSSRSDNYAATAEMRAKKGPVALFDPQGLTGKPTTLKWSPITGCEKPVVANQRASSLIGASGLGSSGNNAEWKAPATTIMECLLHAAALGNRTVDDLMEWGTNQASARRAVAILKDHPQAASGWGAALEGIIDGDPKMLQNKWFGVEGCVKGLSVPEVREALKPTSVEETFDIDRFINESGTLYIVGTKTGGSSAGPFLIAMMDAITERAREIAAKRPGNRLDPPMSLVLDEIANISGSWPGLTQLMADGGGVGISPFAVFQSMAQARNEWGEQEASALFDAATVKVQLGGAANTDDLKVFNELAGQRQITRRSKSWQKDGASVAEQVHDVDVLPIADLRRIPFGRGLLLQRNGRPIYMSMVKWVDRKDSKEIKASLGRYNSSLLEALTNGDQQVSEEVLTTGAEQPAATAGQTPGPSATPEAAAGLDELIREQNEAVQSSVDQPTTAAAETTEATETGAGASEAVGEPTGSTDGGGDERQSGQAVNLPPVR</sequence>
<evidence type="ECO:0000256" key="5">
    <source>
        <dbReference type="ARBA" id="ARBA00022989"/>
    </source>
</evidence>